<comment type="caution">
    <text evidence="1">The sequence shown here is derived from an EMBL/GenBank/DDBJ whole genome shotgun (WGS) entry which is preliminary data.</text>
</comment>
<dbReference type="EMBL" id="JBBPBN010000030">
    <property type="protein sequence ID" value="KAK9005237.1"/>
    <property type="molecule type" value="Genomic_DNA"/>
</dbReference>
<keyword evidence="2" id="KW-1185">Reference proteome</keyword>
<proteinExistence type="predicted"/>
<sequence length="154" mass="17235">MNVRTYPPSGTKRSKSEVNAFIIDGTIDESLRIDLLSFIPVLGISSGRPCINNHFGLHCPLLPEERFFIISDIVHSAVVEVLKMSQFLLQAYNHVLKSCSSTKYKTHINMHGIQLGTYQDNSLDVVSCQGKIQGLLDPEGSNEHQPDHHSLLFF</sequence>
<name>A0ABR2QX25_9ROSI</name>
<protein>
    <submittedName>
        <fullName evidence="1">Uncharacterized protein</fullName>
    </submittedName>
</protein>
<evidence type="ECO:0000313" key="1">
    <source>
        <dbReference type="EMBL" id="KAK9005237.1"/>
    </source>
</evidence>
<evidence type="ECO:0000313" key="2">
    <source>
        <dbReference type="Proteomes" id="UP001396334"/>
    </source>
</evidence>
<organism evidence="1 2">
    <name type="scientific">Hibiscus sabdariffa</name>
    <name type="common">roselle</name>
    <dbReference type="NCBI Taxonomy" id="183260"/>
    <lineage>
        <taxon>Eukaryota</taxon>
        <taxon>Viridiplantae</taxon>
        <taxon>Streptophyta</taxon>
        <taxon>Embryophyta</taxon>
        <taxon>Tracheophyta</taxon>
        <taxon>Spermatophyta</taxon>
        <taxon>Magnoliopsida</taxon>
        <taxon>eudicotyledons</taxon>
        <taxon>Gunneridae</taxon>
        <taxon>Pentapetalae</taxon>
        <taxon>rosids</taxon>
        <taxon>malvids</taxon>
        <taxon>Malvales</taxon>
        <taxon>Malvaceae</taxon>
        <taxon>Malvoideae</taxon>
        <taxon>Hibiscus</taxon>
    </lineage>
</organism>
<dbReference type="Proteomes" id="UP001396334">
    <property type="component" value="Unassembled WGS sequence"/>
</dbReference>
<reference evidence="1 2" key="1">
    <citation type="journal article" date="2024" name="G3 (Bethesda)">
        <title>Genome assembly of Hibiscus sabdariffa L. provides insights into metabolisms of medicinal natural products.</title>
        <authorList>
            <person name="Kim T."/>
        </authorList>
    </citation>
    <scope>NUCLEOTIDE SEQUENCE [LARGE SCALE GENOMIC DNA]</scope>
    <source>
        <strain evidence="1">TK-2024</strain>
        <tissue evidence="1">Old leaves</tissue>
    </source>
</reference>
<accession>A0ABR2QX25</accession>
<gene>
    <name evidence="1" type="ORF">V6N11_042681</name>
</gene>